<keyword evidence="2 3" id="KW-0479">Metal-binding</keyword>
<feature type="binding site" evidence="3">
    <location>
        <position position="136"/>
    </location>
    <ligand>
        <name>a divalent metal cation</name>
        <dbReference type="ChEBI" id="CHEBI:60240"/>
    </ligand>
</feature>
<sequence>MNAVHTLRDVLLHEMETGIRSTCLLLQKVKETDWPYRPADNMRSLKELADHLIAIPETDLAIMQEKKQSDITELEKRYGALQSAEEMTAAMEKGYEQFKSFFTSMPDEEFLTKKTTPFYLETGMTQSRWLAETLTHIFHHRAQLFNYLKQLGYHINMFDLYI</sequence>
<comment type="similarity">
    <text evidence="1">Belongs to the DinB family.</text>
</comment>
<dbReference type="GO" id="GO:0046872">
    <property type="term" value="F:metal ion binding"/>
    <property type="evidence" value="ECO:0007669"/>
    <property type="project" value="UniProtKB-KW"/>
</dbReference>
<gene>
    <name evidence="4" type="ORF">BW143_21905</name>
</gene>
<evidence type="ECO:0000256" key="2">
    <source>
        <dbReference type="ARBA" id="ARBA00022723"/>
    </source>
</evidence>
<dbReference type="Pfam" id="PF05163">
    <property type="entry name" value="DinB"/>
    <property type="match status" value="1"/>
</dbReference>
<comment type="caution">
    <text evidence="4">The sequence shown here is derived from an EMBL/GenBank/DDBJ whole genome shotgun (WGS) entry which is preliminary data.</text>
</comment>
<evidence type="ECO:0000256" key="3">
    <source>
        <dbReference type="PIRSR" id="PIRSR607837-1"/>
    </source>
</evidence>
<keyword evidence="5" id="KW-1185">Reference proteome</keyword>
<evidence type="ECO:0000256" key="1">
    <source>
        <dbReference type="ARBA" id="ARBA00008635"/>
    </source>
</evidence>
<feature type="binding site" evidence="3">
    <location>
        <position position="51"/>
    </location>
    <ligand>
        <name>a divalent metal cation</name>
        <dbReference type="ChEBI" id="CHEBI:60240"/>
    </ligand>
</feature>
<evidence type="ECO:0000313" key="4">
    <source>
        <dbReference type="EMBL" id="OMH98169.1"/>
    </source>
</evidence>
<dbReference type="OrthoDB" id="2427314at2"/>
<dbReference type="RefSeq" id="WP_076764242.1">
    <property type="nucleotide sequence ID" value="NZ_JARMDZ010000005.1"/>
</dbReference>
<dbReference type="EMBL" id="MTJL01000059">
    <property type="protein sequence ID" value="OMH98169.1"/>
    <property type="molecule type" value="Genomic_DNA"/>
</dbReference>
<dbReference type="Gene3D" id="1.20.120.450">
    <property type="entry name" value="dinb family like domain"/>
    <property type="match status" value="1"/>
</dbReference>
<feature type="binding site" evidence="3">
    <location>
        <position position="140"/>
    </location>
    <ligand>
        <name>a divalent metal cation</name>
        <dbReference type="ChEBI" id="CHEBI:60240"/>
    </ligand>
</feature>
<dbReference type="InterPro" id="IPR007837">
    <property type="entry name" value="DinB"/>
</dbReference>
<proteinExistence type="inferred from homology"/>
<evidence type="ECO:0000313" key="5">
    <source>
        <dbReference type="Proteomes" id="UP000187367"/>
    </source>
</evidence>
<dbReference type="AlphaFoldDB" id="A0A1R1Q721"/>
<name>A0A1R1Q721_9BACI</name>
<accession>A0A1R1Q721</accession>
<dbReference type="Proteomes" id="UP000187367">
    <property type="component" value="Unassembled WGS sequence"/>
</dbReference>
<reference evidence="4 5" key="1">
    <citation type="submission" date="2017-01" db="EMBL/GenBank/DDBJ databases">
        <title>Bacillus phylogenomics.</title>
        <authorList>
            <person name="Dunlap C."/>
        </authorList>
    </citation>
    <scope>NUCLEOTIDE SEQUENCE [LARGE SCALE GENOMIC DNA]</scope>
    <source>
        <strain evidence="4 5">NRRL B-41282</strain>
    </source>
</reference>
<organism evidence="4 5">
    <name type="scientific">Bacillus swezeyi</name>
    <dbReference type="NCBI Taxonomy" id="1925020"/>
    <lineage>
        <taxon>Bacteria</taxon>
        <taxon>Bacillati</taxon>
        <taxon>Bacillota</taxon>
        <taxon>Bacilli</taxon>
        <taxon>Bacillales</taxon>
        <taxon>Bacillaceae</taxon>
        <taxon>Bacillus</taxon>
    </lineage>
</organism>
<dbReference type="InterPro" id="IPR034660">
    <property type="entry name" value="DinB/YfiT-like"/>
</dbReference>
<accession>A0A1R1REY2</accession>
<dbReference type="SUPFAM" id="SSF109854">
    <property type="entry name" value="DinB/YfiT-like putative metalloenzymes"/>
    <property type="match status" value="1"/>
</dbReference>
<protein>
    <submittedName>
        <fullName evidence="4">Damage-inducible protein DinB</fullName>
    </submittedName>
</protein>